<name>A0A0M3HM92_ASCLU</name>
<evidence type="ECO:0000313" key="2">
    <source>
        <dbReference type="WBParaSite" id="ALUE_0000263701-mRNA-1"/>
    </source>
</evidence>
<accession>A0A0M3HM92</accession>
<keyword evidence="1" id="KW-1185">Reference proteome</keyword>
<reference evidence="2" key="1">
    <citation type="submission" date="2017-02" db="UniProtKB">
        <authorList>
            <consortium name="WormBaseParasite"/>
        </authorList>
    </citation>
    <scope>IDENTIFICATION</scope>
</reference>
<proteinExistence type="predicted"/>
<dbReference type="AlphaFoldDB" id="A0A0M3HM92"/>
<evidence type="ECO:0000313" key="1">
    <source>
        <dbReference type="Proteomes" id="UP000036681"/>
    </source>
</evidence>
<protein>
    <submittedName>
        <fullName evidence="2">Transposase</fullName>
    </submittedName>
</protein>
<organism evidence="1 2">
    <name type="scientific">Ascaris lumbricoides</name>
    <name type="common">Giant roundworm</name>
    <dbReference type="NCBI Taxonomy" id="6252"/>
    <lineage>
        <taxon>Eukaryota</taxon>
        <taxon>Metazoa</taxon>
        <taxon>Ecdysozoa</taxon>
        <taxon>Nematoda</taxon>
        <taxon>Chromadorea</taxon>
        <taxon>Rhabditida</taxon>
        <taxon>Spirurina</taxon>
        <taxon>Ascaridomorpha</taxon>
        <taxon>Ascaridoidea</taxon>
        <taxon>Ascarididae</taxon>
        <taxon>Ascaris</taxon>
    </lineage>
</organism>
<dbReference type="WBParaSite" id="ALUE_0000263701-mRNA-1">
    <property type="protein sequence ID" value="ALUE_0000263701-mRNA-1"/>
    <property type="gene ID" value="ALUE_0000263701"/>
</dbReference>
<sequence length="52" mass="5928">MDRFQVNGIHVHQIHAVISANAFAYRSRRLSFATVRTAIPARHVQVSFCLSF</sequence>
<dbReference type="Proteomes" id="UP000036681">
    <property type="component" value="Unplaced"/>
</dbReference>